<dbReference type="PROSITE" id="PS50850">
    <property type="entry name" value="MFS"/>
    <property type="match status" value="1"/>
</dbReference>
<evidence type="ECO:0000256" key="5">
    <source>
        <dbReference type="ARBA" id="ARBA00023136"/>
    </source>
</evidence>
<dbReference type="FunFam" id="1.20.1250.20:FF:000064">
    <property type="entry name" value="MFS allantoate transporter"/>
    <property type="match status" value="1"/>
</dbReference>
<feature type="transmembrane region" description="Helical" evidence="7">
    <location>
        <begin position="407"/>
        <end position="427"/>
    </location>
</feature>
<feature type="transmembrane region" description="Helical" evidence="7">
    <location>
        <begin position="314"/>
        <end position="339"/>
    </location>
</feature>
<dbReference type="PANTHER" id="PTHR43791:SF103">
    <property type="entry name" value="MAJOR FACILITATOR SUPERFAMILY (MFS) PROFILE DOMAIN-CONTAINING PROTEIN-RELATED"/>
    <property type="match status" value="1"/>
</dbReference>
<keyword evidence="3 7" id="KW-0812">Transmembrane</keyword>
<comment type="similarity">
    <text evidence="6">Belongs to the major facilitator superfamily. Allantoate permease family.</text>
</comment>
<evidence type="ECO:0000256" key="6">
    <source>
        <dbReference type="ARBA" id="ARBA00037968"/>
    </source>
</evidence>
<feature type="transmembrane region" description="Helical" evidence="7">
    <location>
        <begin position="212"/>
        <end position="235"/>
    </location>
</feature>
<evidence type="ECO:0000313" key="10">
    <source>
        <dbReference type="Proteomes" id="UP000053342"/>
    </source>
</evidence>
<feature type="transmembrane region" description="Helical" evidence="7">
    <location>
        <begin position="439"/>
        <end position="462"/>
    </location>
</feature>
<organism evidence="9 10">
    <name type="scientific">Exophiala oligosperma</name>
    <dbReference type="NCBI Taxonomy" id="215243"/>
    <lineage>
        <taxon>Eukaryota</taxon>
        <taxon>Fungi</taxon>
        <taxon>Dikarya</taxon>
        <taxon>Ascomycota</taxon>
        <taxon>Pezizomycotina</taxon>
        <taxon>Eurotiomycetes</taxon>
        <taxon>Chaetothyriomycetidae</taxon>
        <taxon>Chaetothyriales</taxon>
        <taxon>Herpotrichiellaceae</taxon>
        <taxon>Exophiala</taxon>
    </lineage>
</organism>
<evidence type="ECO:0000259" key="8">
    <source>
        <dbReference type="PROSITE" id="PS50850"/>
    </source>
</evidence>
<dbReference type="Proteomes" id="UP000053342">
    <property type="component" value="Unassembled WGS sequence"/>
</dbReference>
<sequence length="499" mass="55446">MSTLKSQIGATMSDKQIETELGESLALRESALTTNVPGELTPEDDKAILRRIDLHLMPLLTISYMLQFIDKQTLNFSSIMGIMTDLDLKGTDYTWCASAFYFGYLAFTSVGSFLMVRLPIGKYLATSSIIWAIILGCHAATQSFTGLFIARFFLGAAEASISPGFSLITGMWYKRQEQPFRHGIWFFGNSVAVMFGSLLGYAIAHIRGSLAAWRWGFIIFGLVTLVWAIVLLIFLPDAPMKARFLSPEQKVKAVDRVRSNHTGIKDNHFKWEHVREALTDVKIWLLVIYQLSFSIPNGAFTAFSSIILNGFGFTIFQVYLLSIPMGVVHAIFSLGCTLLCSRFKNIRTLVAASICLVSLGGSMLVRYGPNQGSKLVGLYLFIIYVAGFPLSLSMISSNVAGFTKKSVASGMMFMAYTGGNIIGPFLFFPHQAPTYSSGFLGTGICFGIATVSMVTLRFVIIFENKRRDRVQREAPAQHCEDQSINDLTDKAKMNFRYLY</sequence>
<comment type="subcellular location">
    <subcellularLocation>
        <location evidence="1">Membrane</location>
        <topology evidence="1">Multi-pass membrane protein</topology>
    </subcellularLocation>
</comment>
<feature type="transmembrane region" description="Helical" evidence="7">
    <location>
        <begin position="346"/>
        <end position="364"/>
    </location>
</feature>
<proteinExistence type="inferred from homology"/>
<name>A0A0D2BQY9_9EURO</name>
<dbReference type="AlphaFoldDB" id="A0A0D2BQY9"/>
<dbReference type="Pfam" id="PF07690">
    <property type="entry name" value="MFS_1"/>
    <property type="match status" value="1"/>
</dbReference>
<dbReference type="OrthoDB" id="6730379at2759"/>
<dbReference type="RefSeq" id="XP_016260118.1">
    <property type="nucleotide sequence ID" value="XM_016409810.1"/>
</dbReference>
<evidence type="ECO:0000256" key="7">
    <source>
        <dbReference type="SAM" id="Phobius"/>
    </source>
</evidence>
<feature type="transmembrane region" description="Helical" evidence="7">
    <location>
        <begin position="147"/>
        <end position="172"/>
    </location>
</feature>
<keyword evidence="2" id="KW-0813">Transport</keyword>
<keyword evidence="5 7" id="KW-0472">Membrane</keyword>
<dbReference type="VEuPathDB" id="FungiDB:PV06_08472"/>
<feature type="transmembrane region" description="Helical" evidence="7">
    <location>
        <begin position="376"/>
        <end position="395"/>
    </location>
</feature>
<feature type="transmembrane region" description="Helical" evidence="7">
    <location>
        <begin position="98"/>
        <end position="116"/>
    </location>
</feature>
<feature type="transmembrane region" description="Helical" evidence="7">
    <location>
        <begin position="123"/>
        <end position="141"/>
    </location>
</feature>
<keyword evidence="10" id="KW-1185">Reference proteome</keyword>
<dbReference type="InterPro" id="IPR011701">
    <property type="entry name" value="MFS"/>
</dbReference>
<dbReference type="InterPro" id="IPR036259">
    <property type="entry name" value="MFS_trans_sf"/>
</dbReference>
<dbReference type="SUPFAM" id="SSF103473">
    <property type="entry name" value="MFS general substrate transporter"/>
    <property type="match status" value="1"/>
</dbReference>
<evidence type="ECO:0000313" key="9">
    <source>
        <dbReference type="EMBL" id="KIW39902.1"/>
    </source>
</evidence>
<evidence type="ECO:0000256" key="1">
    <source>
        <dbReference type="ARBA" id="ARBA00004141"/>
    </source>
</evidence>
<dbReference type="PANTHER" id="PTHR43791">
    <property type="entry name" value="PERMEASE-RELATED"/>
    <property type="match status" value="1"/>
</dbReference>
<feature type="transmembrane region" description="Helical" evidence="7">
    <location>
        <begin position="283"/>
        <end position="308"/>
    </location>
</feature>
<dbReference type="HOGENOM" id="CLU_001265_0_5_1"/>
<dbReference type="Gene3D" id="1.20.1250.20">
    <property type="entry name" value="MFS general substrate transporter like domains"/>
    <property type="match status" value="2"/>
</dbReference>
<dbReference type="GeneID" id="27360546"/>
<gene>
    <name evidence="9" type="ORF">PV06_08472</name>
</gene>
<evidence type="ECO:0000256" key="2">
    <source>
        <dbReference type="ARBA" id="ARBA00022448"/>
    </source>
</evidence>
<dbReference type="GO" id="GO:0016020">
    <property type="term" value="C:membrane"/>
    <property type="evidence" value="ECO:0007669"/>
    <property type="project" value="UniProtKB-SubCell"/>
</dbReference>
<dbReference type="InterPro" id="IPR020846">
    <property type="entry name" value="MFS_dom"/>
</dbReference>
<reference evidence="9 10" key="1">
    <citation type="submission" date="2015-01" db="EMBL/GenBank/DDBJ databases">
        <title>The Genome Sequence of Exophiala oligosperma CBS72588.</title>
        <authorList>
            <consortium name="The Broad Institute Genomics Platform"/>
            <person name="Cuomo C."/>
            <person name="de Hoog S."/>
            <person name="Gorbushina A."/>
            <person name="Stielow B."/>
            <person name="Teixiera M."/>
            <person name="Abouelleil A."/>
            <person name="Chapman S.B."/>
            <person name="Priest M."/>
            <person name="Young S.K."/>
            <person name="Wortman J."/>
            <person name="Nusbaum C."/>
            <person name="Birren B."/>
        </authorList>
    </citation>
    <scope>NUCLEOTIDE SEQUENCE [LARGE SCALE GENOMIC DNA]</scope>
    <source>
        <strain evidence="9 10">CBS 72588</strain>
    </source>
</reference>
<keyword evidence="4 7" id="KW-1133">Transmembrane helix</keyword>
<evidence type="ECO:0000256" key="4">
    <source>
        <dbReference type="ARBA" id="ARBA00022989"/>
    </source>
</evidence>
<dbReference type="GO" id="GO:0022857">
    <property type="term" value="F:transmembrane transporter activity"/>
    <property type="evidence" value="ECO:0007669"/>
    <property type="project" value="InterPro"/>
</dbReference>
<feature type="transmembrane region" description="Helical" evidence="7">
    <location>
        <begin position="184"/>
        <end position="206"/>
    </location>
</feature>
<evidence type="ECO:0000256" key="3">
    <source>
        <dbReference type="ARBA" id="ARBA00022692"/>
    </source>
</evidence>
<feature type="domain" description="Major facilitator superfamily (MFS) profile" evidence="8">
    <location>
        <begin position="56"/>
        <end position="467"/>
    </location>
</feature>
<dbReference type="EMBL" id="KN847339">
    <property type="protein sequence ID" value="KIW39902.1"/>
    <property type="molecule type" value="Genomic_DNA"/>
</dbReference>
<accession>A0A0D2BQY9</accession>
<protein>
    <recommendedName>
        <fullName evidence="8">Major facilitator superfamily (MFS) profile domain-containing protein</fullName>
    </recommendedName>
</protein>